<keyword evidence="3" id="KW-1185">Reference proteome</keyword>
<protein>
    <submittedName>
        <fullName evidence="2">Uncharacterized protein</fullName>
    </submittedName>
</protein>
<dbReference type="Proteomes" id="UP001213000">
    <property type="component" value="Unassembled WGS sequence"/>
</dbReference>
<accession>A0AAD5VV52</accession>
<reference evidence="2" key="1">
    <citation type="submission" date="2022-07" db="EMBL/GenBank/DDBJ databases">
        <title>Genome Sequence of Leucocoprinus birnbaumii.</title>
        <authorList>
            <person name="Buettner E."/>
        </authorList>
    </citation>
    <scope>NUCLEOTIDE SEQUENCE</scope>
    <source>
        <strain evidence="2">VT141</strain>
    </source>
</reference>
<evidence type="ECO:0000313" key="3">
    <source>
        <dbReference type="Proteomes" id="UP001213000"/>
    </source>
</evidence>
<evidence type="ECO:0000313" key="2">
    <source>
        <dbReference type="EMBL" id="KAJ3570474.1"/>
    </source>
</evidence>
<gene>
    <name evidence="2" type="ORF">NP233_g4377</name>
</gene>
<organism evidence="2 3">
    <name type="scientific">Leucocoprinus birnbaumii</name>
    <dbReference type="NCBI Taxonomy" id="56174"/>
    <lineage>
        <taxon>Eukaryota</taxon>
        <taxon>Fungi</taxon>
        <taxon>Dikarya</taxon>
        <taxon>Basidiomycota</taxon>
        <taxon>Agaricomycotina</taxon>
        <taxon>Agaricomycetes</taxon>
        <taxon>Agaricomycetidae</taxon>
        <taxon>Agaricales</taxon>
        <taxon>Agaricineae</taxon>
        <taxon>Agaricaceae</taxon>
        <taxon>Leucocoprinus</taxon>
    </lineage>
</organism>
<feature type="region of interest" description="Disordered" evidence="1">
    <location>
        <begin position="105"/>
        <end position="141"/>
    </location>
</feature>
<feature type="compositionally biased region" description="Polar residues" evidence="1">
    <location>
        <begin position="115"/>
        <end position="124"/>
    </location>
</feature>
<evidence type="ECO:0000256" key="1">
    <source>
        <dbReference type="SAM" id="MobiDB-lite"/>
    </source>
</evidence>
<comment type="caution">
    <text evidence="2">The sequence shown here is derived from an EMBL/GenBank/DDBJ whole genome shotgun (WGS) entry which is preliminary data.</text>
</comment>
<dbReference type="AlphaFoldDB" id="A0AAD5VV52"/>
<proteinExistence type="predicted"/>
<dbReference type="EMBL" id="JANIEX010000236">
    <property type="protein sequence ID" value="KAJ3570474.1"/>
    <property type="molecule type" value="Genomic_DNA"/>
</dbReference>
<sequence length="158" mass="16992">MIPALVDIRGSDGALRPQFYPAFIRRILSEELRRRPSTCSEHMKGVEISPGFLGDSIKTLSASTISALWLIPTARGPEYVILWDGETGRLSGELTLLPKTSKLGEQPALKKPASPTLSTISASTVAPAKPSPADIIDRSGFETVTKSTTTVNRQSEVS</sequence>
<name>A0AAD5VV52_9AGAR</name>